<protein>
    <recommendedName>
        <fullName evidence="3">MAK10-like protein</fullName>
    </recommendedName>
</protein>
<evidence type="ECO:0008006" key="3">
    <source>
        <dbReference type="Google" id="ProtNLM"/>
    </source>
</evidence>
<evidence type="ECO:0000313" key="1">
    <source>
        <dbReference type="EMBL" id="GJT26511.1"/>
    </source>
</evidence>
<dbReference type="EMBL" id="BQNB010014299">
    <property type="protein sequence ID" value="GJT26511.1"/>
    <property type="molecule type" value="Genomic_DNA"/>
</dbReference>
<dbReference type="Proteomes" id="UP001151760">
    <property type="component" value="Unassembled WGS sequence"/>
</dbReference>
<reference evidence="1" key="2">
    <citation type="submission" date="2022-01" db="EMBL/GenBank/DDBJ databases">
        <authorList>
            <person name="Yamashiro T."/>
            <person name="Shiraishi A."/>
            <person name="Satake H."/>
            <person name="Nakayama K."/>
        </authorList>
    </citation>
    <scope>NUCLEOTIDE SEQUENCE</scope>
</reference>
<gene>
    <name evidence="1" type="ORF">Tco_0906786</name>
</gene>
<proteinExistence type="predicted"/>
<accession>A0ABQ5CHF3</accession>
<comment type="caution">
    <text evidence="1">The sequence shown here is derived from an EMBL/GenBank/DDBJ whole genome shotgun (WGS) entry which is preliminary data.</text>
</comment>
<reference evidence="1" key="1">
    <citation type="journal article" date="2022" name="Int. J. Mol. Sci.">
        <title>Draft Genome of Tanacetum Coccineum: Genomic Comparison of Closely Related Tanacetum-Family Plants.</title>
        <authorList>
            <person name="Yamashiro T."/>
            <person name="Shiraishi A."/>
            <person name="Nakayama K."/>
            <person name="Satake H."/>
        </authorList>
    </citation>
    <scope>NUCLEOTIDE SEQUENCE</scope>
</reference>
<name>A0ABQ5CHF3_9ASTR</name>
<evidence type="ECO:0000313" key="2">
    <source>
        <dbReference type="Proteomes" id="UP001151760"/>
    </source>
</evidence>
<sequence>MGGSYYSFPFSILSTRKDYKTSRTIDQSAGGKLSDRNVKESWALLEDLTLYDNESQNDLRDFAKPVKAISLPHDVPMNKITSACEICSGPHDTQYCMENLKQACVDYASSRNNELGVFFEKLDDTSTRDTAKDFMAHVNAASTDQIEKEELRSKGIKSPSKLLSPKYFPEAKESKPLIIKMRPFHQFCHHSM</sequence>
<keyword evidence="2" id="KW-1185">Reference proteome</keyword>
<organism evidence="1 2">
    <name type="scientific">Tanacetum coccineum</name>
    <dbReference type="NCBI Taxonomy" id="301880"/>
    <lineage>
        <taxon>Eukaryota</taxon>
        <taxon>Viridiplantae</taxon>
        <taxon>Streptophyta</taxon>
        <taxon>Embryophyta</taxon>
        <taxon>Tracheophyta</taxon>
        <taxon>Spermatophyta</taxon>
        <taxon>Magnoliopsida</taxon>
        <taxon>eudicotyledons</taxon>
        <taxon>Gunneridae</taxon>
        <taxon>Pentapetalae</taxon>
        <taxon>asterids</taxon>
        <taxon>campanulids</taxon>
        <taxon>Asterales</taxon>
        <taxon>Asteraceae</taxon>
        <taxon>Asteroideae</taxon>
        <taxon>Anthemideae</taxon>
        <taxon>Anthemidinae</taxon>
        <taxon>Tanacetum</taxon>
    </lineage>
</organism>